<dbReference type="EMBL" id="JAOYOD010000001">
    <property type="protein sequence ID" value="MCV9385214.1"/>
    <property type="molecule type" value="Genomic_DNA"/>
</dbReference>
<comment type="caution">
    <text evidence="1">The sequence shown here is derived from an EMBL/GenBank/DDBJ whole genome shotgun (WGS) entry which is preliminary data.</text>
</comment>
<evidence type="ECO:0000313" key="2">
    <source>
        <dbReference type="Proteomes" id="UP001300692"/>
    </source>
</evidence>
<name>A0ABT3CNM8_9BACT</name>
<proteinExistence type="predicted"/>
<sequence length="608" mass="69033">MHSNKMSHDFHIPVMGLAFTIDSPIKVAKFGISSVISIVQDNLIEKMRKHYYQQIGEPFVAISEKEEDSRARRITDYLNLVNRIVKSQIEKMKASSFGEGSDLDRYFQMLPDHHQAKRTYKIMKSMTDKNEKERLITKLKSIIQPGSIDVNIMTKLDKPTLDTSGEEIVDGSDAVTALRGYAKSDLTDSTIVLSAGMNPRLFAYMEDMEAFSANADGSFDKKIAIKVSDYRSALVQGKMLAKKGLWVSEFRIESGLNCGGHAFATDGFLLGPILEEFKSKREELQESMYQVYSQTIETKGGQCPDQPHEMKITVQGGVGSQEEQVLMIHHYGADSVGWGTPFLLVPEATTVDSLTLDRLADAREKDVVLSKNSPLGVRFNYLKGTSSEEEKYLRISKGKPGSPCTEKYLVSNVEFGKEPICTASIEYQKKKLKALKEEGLAKEEYERQKQDVLDKECLCVGLSNSAVHEYELDPFKNRPAVNICPGPNIAYFSEIVSLSQMLDHIYGRIDLMRGVDRPHMFIKELNLYVDYWLELIKDELWMTEARQLKYVNKFYKNLMEGIQYYETLAVDLKKVYHELSDRFTNGLDEAKCRLEECFALRLAEPELA</sequence>
<evidence type="ECO:0000313" key="1">
    <source>
        <dbReference type="EMBL" id="MCV9385214.1"/>
    </source>
</evidence>
<keyword evidence="2" id="KW-1185">Reference proteome</keyword>
<accession>A0ABT3CNM8</accession>
<protein>
    <submittedName>
        <fullName evidence="1">Uncharacterized protein</fullName>
    </submittedName>
</protein>
<reference evidence="1 2" key="1">
    <citation type="submission" date="2022-10" db="EMBL/GenBank/DDBJ databases">
        <title>Comparative genomics and taxonomic characterization of three novel marine species of genus Reichenbachiella exhibiting antioxidant and polysaccharide degradation activities.</title>
        <authorList>
            <person name="Muhammad N."/>
            <person name="Lee Y.-J."/>
            <person name="Ko J."/>
            <person name="Kim S.-G."/>
        </authorList>
    </citation>
    <scope>NUCLEOTIDE SEQUENCE [LARGE SCALE GENOMIC DNA]</scope>
    <source>
        <strain evidence="1 2">ABR2-5</strain>
    </source>
</reference>
<dbReference type="Proteomes" id="UP001300692">
    <property type="component" value="Unassembled WGS sequence"/>
</dbReference>
<dbReference type="RefSeq" id="WP_264136007.1">
    <property type="nucleotide sequence ID" value="NZ_JAOYOD010000001.1"/>
</dbReference>
<organism evidence="1 2">
    <name type="scientific">Reichenbachiella ulvae</name>
    <dbReference type="NCBI Taxonomy" id="2980104"/>
    <lineage>
        <taxon>Bacteria</taxon>
        <taxon>Pseudomonadati</taxon>
        <taxon>Bacteroidota</taxon>
        <taxon>Cytophagia</taxon>
        <taxon>Cytophagales</taxon>
        <taxon>Reichenbachiellaceae</taxon>
        <taxon>Reichenbachiella</taxon>
    </lineage>
</organism>
<gene>
    <name evidence="1" type="ORF">N7U62_00990</name>
</gene>